<keyword evidence="4" id="KW-1185">Reference proteome</keyword>
<dbReference type="InterPro" id="IPR025161">
    <property type="entry name" value="IS402-like_dom"/>
</dbReference>
<reference evidence="3 4" key="1">
    <citation type="submission" date="2020-09" db="EMBL/GenBank/DDBJ databases">
        <title>Roseomonas.</title>
        <authorList>
            <person name="Zhu W."/>
        </authorList>
    </citation>
    <scope>NUCLEOTIDE SEQUENCE [LARGE SCALE GENOMIC DNA]</scope>
    <source>
        <strain evidence="3 4">1311</strain>
    </source>
</reference>
<proteinExistence type="predicted"/>
<dbReference type="PANTHER" id="PTHR30007">
    <property type="entry name" value="PHP DOMAIN PROTEIN"/>
    <property type="match status" value="1"/>
</dbReference>
<dbReference type="Pfam" id="PF13340">
    <property type="entry name" value="DUF4096"/>
    <property type="match status" value="1"/>
</dbReference>
<dbReference type="EMBL" id="JACTNF010000059">
    <property type="protein sequence ID" value="MBO1077292.1"/>
    <property type="molecule type" value="Genomic_DNA"/>
</dbReference>
<organism evidence="3 4">
    <name type="scientific">Roseomonas marmotae</name>
    <dbReference type="NCBI Taxonomy" id="2768161"/>
    <lineage>
        <taxon>Bacteria</taxon>
        <taxon>Pseudomonadati</taxon>
        <taxon>Pseudomonadota</taxon>
        <taxon>Alphaproteobacteria</taxon>
        <taxon>Acetobacterales</taxon>
        <taxon>Roseomonadaceae</taxon>
        <taxon>Roseomonas</taxon>
    </lineage>
</organism>
<name>A0ABS3KIM7_9PROT</name>
<evidence type="ECO:0000259" key="1">
    <source>
        <dbReference type="Pfam" id="PF01609"/>
    </source>
</evidence>
<dbReference type="Proteomes" id="UP001518990">
    <property type="component" value="Unassembled WGS sequence"/>
</dbReference>
<accession>A0ABS3KIM7</accession>
<gene>
    <name evidence="3" type="ORF">IAI60_22120</name>
</gene>
<feature type="domain" description="Insertion element IS402-like" evidence="2">
    <location>
        <begin position="21"/>
        <end position="97"/>
    </location>
</feature>
<comment type="caution">
    <text evidence="3">The sequence shown here is derived from an EMBL/GenBank/DDBJ whole genome shotgun (WGS) entry which is preliminary data.</text>
</comment>
<evidence type="ECO:0000259" key="2">
    <source>
        <dbReference type="Pfam" id="PF13340"/>
    </source>
</evidence>
<feature type="domain" description="Transposase IS4-like" evidence="1">
    <location>
        <begin position="130"/>
        <end position="267"/>
    </location>
</feature>
<dbReference type="PANTHER" id="PTHR30007:SF0">
    <property type="entry name" value="TRANSPOSASE"/>
    <property type="match status" value="1"/>
</dbReference>
<dbReference type="Pfam" id="PF01609">
    <property type="entry name" value="DDE_Tnp_1"/>
    <property type="match status" value="1"/>
</dbReference>
<sequence>MTRRSVRRVPKRRVQNDGWRLPDALWAEMEPLLPPRPRHPLGCHNPRVPDRAAMDAIFFVLRTGCQWNALRETRLCSSSSAHRRFQEWTKAGVFEAFWRKGLLAYDGLRGIDWSWFALDGAMGKAPLVGGKTGPNPTDRGKRGVKRSVLIDGRGVPLGAVIEGANRNDHKLMRSTLEAIPIRRPKPTRRHPQHLCLDKGFDYDEPRALAEEFGFTLHLRTRGEEIRARRQAKAKAKARRWVVERTHSWLNRFRSILIRWTKTPANYLAPLHLACGIITWRHALPG</sequence>
<evidence type="ECO:0000313" key="4">
    <source>
        <dbReference type="Proteomes" id="UP001518990"/>
    </source>
</evidence>
<dbReference type="NCBIfam" id="NF033580">
    <property type="entry name" value="transpos_IS5_3"/>
    <property type="match status" value="1"/>
</dbReference>
<protein>
    <submittedName>
        <fullName evidence="3">IS5 family transposase</fullName>
    </submittedName>
</protein>
<evidence type="ECO:0000313" key="3">
    <source>
        <dbReference type="EMBL" id="MBO1077292.1"/>
    </source>
</evidence>
<dbReference type="InterPro" id="IPR002559">
    <property type="entry name" value="Transposase_11"/>
</dbReference>